<feature type="transmembrane region" description="Helical" evidence="2">
    <location>
        <begin position="233"/>
        <end position="251"/>
    </location>
</feature>
<keyword evidence="2" id="KW-1133">Transmembrane helix</keyword>
<evidence type="ECO:0000256" key="2">
    <source>
        <dbReference type="SAM" id="Phobius"/>
    </source>
</evidence>
<protein>
    <recommendedName>
        <fullName evidence="5">DUF3667 domain-containing protein</fullName>
    </recommendedName>
</protein>
<keyword evidence="4" id="KW-1185">Reference proteome</keyword>
<name>A0ABQ2XZR9_9BURK</name>
<dbReference type="InterPro" id="IPR022134">
    <property type="entry name" value="DUF3667"/>
</dbReference>
<keyword evidence="2" id="KW-0812">Transmembrane</keyword>
<evidence type="ECO:0008006" key="5">
    <source>
        <dbReference type="Google" id="ProtNLM"/>
    </source>
</evidence>
<feature type="region of interest" description="Disordered" evidence="1">
    <location>
        <begin position="129"/>
        <end position="178"/>
    </location>
</feature>
<reference evidence="4" key="1">
    <citation type="journal article" date="2019" name="Int. J. Syst. Evol. Microbiol.">
        <title>The Global Catalogue of Microorganisms (GCM) 10K type strain sequencing project: providing services to taxonomists for standard genome sequencing and annotation.</title>
        <authorList>
            <consortium name="The Broad Institute Genomics Platform"/>
            <consortium name="The Broad Institute Genome Sequencing Center for Infectious Disease"/>
            <person name="Wu L."/>
            <person name="Ma J."/>
        </authorList>
    </citation>
    <scope>NUCLEOTIDE SEQUENCE [LARGE SCALE GENOMIC DNA]</scope>
    <source>
        <strain evidence="4">KCTC 23917</strain>
    </source>
</reference>
<dbReference type="Proteomes" id="UP000653343">
    <property type="component" value="Unassembled WGS sequence"/>
</dbReference>
<sequence>MPSPQLDTDLVAAAIIADDQRASSEHTHHGSCLNCGATLAGKYCHECGQVSHLHRSLFHIAEELLHGLFHFDTKMWRTIPALFFNPGKLTREYIDGKRVRYVAPLPLYLFLIFLMFFVFSMTAHFSGHDEKEPASDKAVVSDASQNKSARSDKPAAPASSAASTVSSSVEDDKENVTTHSNPEIAAIPKIVADLESDSEIYKNTPNWLQEKLNHAAANPELVIYKMKGSASKFALLLLPLALPVMWLLFPFSRKHLMFDHCVFILYSLSFAACAMMILSLMSLAGFAGTGFMLVSLAMPLHMYRQLKGAYLLSRFHAVWRTVALMLAAFISLAFYATALLAFSL</sequence>
<organism evidence="3 4">
    <name type="scientific">Undibacterium squillarum</name>
    <dbReference type="NCBI Taxonomy" id="1131567"/>
    <lineage>
        <taxon>Bacteria</taxon>
        <taxon>Pseudomonadati</taxon>
        <taxon>Pseudomonadota</taxon>
        <taxon>Betaproteobacteria</taxon>
        <taxon>Burkholderiales</taxon>
        <taxon>Oxalobacteraceae</taxon>
        <taxon>Undibacterium</taxon>
    </lineage>
</organism>
<keyword evidence="2" id="KW-0472">Membrane</keyword>
<comment type="caution">
    <text evidence="3">The sequence shown here is derived from an EMBL/GenBank/DDBJ whole genome shotgun (WGS) entry which is preliminary data.</text>
</comment>
<dbReference type="EMBL" id="BMYU01000006">
    <property type="protein sequence ID" value="GGX46770.1"/>
    <property type="molecule type" value="Genomic_DNA"/>
</dbReference>
<evidence type="ECO:0000313" key="4">
    <source>
        <dbReference type="Proteomes" id="UP000653343"/>
    </source>
</evidence>
<accession>A0ABQ2XZR9</accession>
<feature type="compositionally biased region" description="Low complexity" evidence="1">
    <location>
        <begin position="154"/>
        <end position="168"/>
    </location>
</feature>
<dbReference type="Pfam" id="PF12412">
    <property type="entry name" value="DUF3667"/>
    <property type="match status" value="1"/>
</dbReference>
<evidence type="ECO:0000256" key="1">
    <source>
        <dbReference type="SAM" id="MobiDB-lite"/>
    </source>
</evidence>
<dbReference type="RefSeq" id="WP_189357702.1">
    <property type="nucleotide sequence ID" value="NZ_BMYU01000006.1"/>
</dbReference>
<feature type="transmembrane region" description="Helical" evidence="2">
    <location>
        <begin position="317"/>
        <end position="342"/>
    </location>
</feature>
<gene>
    <name evidence="3" type="ORF">GCM10010946_26740</name>
</gene>
<evidence type="ECO:0000313" key="3">
    <source>
        <dbReference type="EMBL" id="GGX46770.1"/>
    </source>
</evidence>
<proteinExistence type="predicted"/>
<feature type="transmembrane region" description="Helical" evidence="2">
    <location>
        <begin position="107"/>
        <end position="127"/>
    </location>
</feature>
<feature type="transmembrane region" description="Helical" evidence="2">
    <location>
        <begin position="263"/>
        <end position="296"/>
    </location>
</feature>